<feature type="transmembrane region" description="Helical" evidence="1">
    <location>
        <begin position="129"/>
        <end position="148"/>
    </location>
</feature>
<keyword evidence="1" id="KW-1133">Transmembrane helix</keyword>
<protein>
    <recommendedName>
        <fullName evidence="5">Lipoprotein</fullName>
    </recommendedName>
</protein>
<proteinExistence type="predicted"/>
<sequence length="152" mass="17581">MKYIIFILIAMLCSCSVNYHINQATKKGFKCAETSDTIQILKIDSIPYVVNDSIYYEKIIKKTDSVIFFKNVYIPKTKWQVRTEIKYKYKIQLKTIYKDRVVEKAKAKAEGQKAKSEAKSKRPTGNLNLLFVGVAIGLLLSWLWKYAIKSII</sequence>
<dbReference type="PROSITE" id="PS51257">
    <property type="entry name" value="PROKAR_LIPOPROTEIN"/>
    <property type="match status" value="1"/>
</dbReference>
<dbReference type="EMBL" id="LR796602">
    <property type="protein sequence ID" value="CAB4153861.1"/>
    <property type="molecule type" value="Genomic_DNA"/>
</dbReference>
<evidence type="ECO:0000313" key="3">
    <source>
        <dbReference type="EMBL" id="CAB4153861.1"/>
    </source>
</evidence>
<dbReference type="EMBL" id="LR797124">
    <property type="protein sequence ID" value="CAB4188512.1"/>
    <property type="molecule type" value="Genomic_DNA"/>
</dbReference>
<evidence type="ECO:0000313" key="4">
    <source>
        <dbReference type="EMBL" id="CAB4188512.1"/>
    </source>
</evidence>
<keyword evidence="1" id="KW-0812">Transmembrane</keyword>
<organism evidence="3">
    <name type="scientific">uncultured Caudovirales phage</name>
    <dbReference type="NCBI Taxonomy" id="2100421"/>
    <lineage>
        <taxon>Viruses</taxon>
        <taxon>Duplodnaviria</taxon>
        <taxon>Heunggongvirae</taxon>
        <taxon>Uroviricota</taxon>
        <taxon>Caudoviricetes</taxon>
        <taxon>Peduoviridae</taxon>
        <taxon>Maltschvirus</taxon>
        <taxon>Maltschvirus maltsch</taxon>
    </lineage>
</organism>
<name>A0A6J5N758_9CAUD</name>
<dbReference type="EMBL" id="LR796500">
    <property type="protein sequence ID" value="CAB4148967.1"/>
    <property type="molecule type" value="Genomic_DNA"/>
</dbReference>
<reference evidence="3" key="1">
    <citation type="submission" date="2020-04" db="EMBL/GenBank/DDBJ databases">
        <authorList>
            <person name="Chiriac C."/>
            <person name="Salcher M."/>
            <person name="Ghai R."/>
            <person name="Kavagutti S V."/>
        </authorList>
    </citation>
    <scope>NUCLEOTIDE SEQUENCE</scope>
</reference>
<keyword evidence="1" id="KW-0472">Membrane</keyword>
<accession>A0A6J5N758</accession>
<evidence type="ECO:0008006" key="5">
    <source>
        <dbReference type="Google" id="ProtNLM"/>
    </source>
</evidence>
<evidence type="ECO:0000256" key="1">
    <source>
        <dbReference type="SAM" id="Phobius"/>
    </source>
</evidence>
<gene>
    <name evidence="4" type="ORF">UFOVP1178_32</name>
    <name evidence="2" type="ORF">UFOVP522_38</name>
    <name evidence="3" type="ORF">UFOVP624_33</name>
</gene>
<evidence type="ECO:0000313" key="2">
    <source>
        <dbReference type="EMBL" id="CAB4148967.1"/>
    </source>
</evidence>